<dbReference type="Proteomes" id="UP000539538">
    <property type="component" value="Unassembled WGS sequence"/>
</dbReference>
<keyword evidence="2" id="KW-1185">Reference proteome</keyword>
<protein>
    <recommendedName>
        <fullName evidence="3">Anti-sigma factor NepR domain-containing protein</fullName>
    </recommendedName>
</protein>
<organism evidence="1 2">
    <name type="scientific">Aminobacter niigataensis</name>
    <dbReference type="NCBI Taxonomy" id="83265"/>
    <lineage>
        <taxon>Bacteria</taxon>
        <taxon>Pseudomonadati</taxon>
        <taxon>Pseudomonadota</taxon>
        <taxon>Alphaproteobacteria</taxon>
        <taxon>Hyphomicrobiales</taxon>
        <taxon>Phyllobacteriaceae</taxon>
        <taxon>Aminobacter</taxon>
    </lineage>
</organism>
<gene>
    <name evidence="1" type="ORF">GGQ99_002835</name>
</gene>
<evidence type="ECO:0000313" key="2">
    <source>
        <dbReference type="Proteomes" id="UP000539538"/>
    </source>
</evidence>
<accession>A0ABR6L2S7</accession>
<evidence type="ECO:0000313" key="1">
    <source>
        <dbReference type="EMBL" id="MBB4651072.1"/>
    </source>
</evidence>
<comment type="caution">
    <text evidence="1">The sequence shown here is derived from an EMBL/GenBank/DDBJ whole genome shotgun (WGS) entry which is preliminary data.</text>
</comment>
<dbReference type="EMBL" id="JACHOT010000003">
    <property type="protein sequence ID" value="MBB4651072.1"/>
    <property type="molecule type" value="Genomic_DNA"/>
</dbReference>
<sequence>MATNIRGELATESNLRVLEALPAFQAEDDLPQKLRRLLDRLEAAERTQPHPKP</sequence>
<name>A0ABR6L2S7_9HYPH</name>
<evidence type="ECO:0008006" key="3">
    <source>
        <dbReference type="Google" id="ProtNLM"/>
    </source>
</evidence>
<reference evidence="1 2" key="1">
    <citation type="submission" date="2020-08" db="EMBL/GenBank/DDBJ databases">
        <title>Genomic Encyclopedia of Type Strains, Phase IV (KMG-IV): sequencing the most valuable type-strain genomes for metagenomic binning, comparative biology and taxonomic classification.</title>
        <authorList>
            <person name="Goeker M."/>
        </authorList>
    </citation>
    <scope>NUCLEOTIDE SEQUENCE [LARGE SCALE GENOMIC DNA]</scope>
    <source>
        <strain evidence="1 2">DSM 7050</strain>
    </source>
</reference>
<proteinExistence type="predicted"/>
<dbReference type="RefSeq" id="WP_246389593.1">
    <property type="nucleotide sequence ID" value="NZ_BAAAVZ010000015.1"/>
</dbReference>